<feature type="transmembrane region" description="Helical" evidence="1">
    <location>
        <begin position="6"/>
        <end position="26"/>
    </location>
</feature>
<protein>
    <submittedName>
        <fullName evidence="2">Uncharacterized protein</fullName>
    </submittedName>
</protein>
<evidence type="ECO:0000256" key="1">
    <source>
        <dbReference type="SAM" id="Phobius"/>
    </source>
</evidence>
<organism evidence="2 3">
    <name type="scientific">Aspergillus ellipticus CBS 707.79</name>
    <dbReference type="NCBI Taxonomy" id="1448320"/>
    <lineage>
        <taxon>Eukaryota</taxon>
        <taxon>Fungi</taxon>
        <taxon>Dikarya</taxon>
        <taxon>Ascomycota</taxon>
        <taxon>Pezizomycotina</taxon>
        <taxon>Eurotiomycetes</taxon>
        <taxon>Eurotiomycetidae</taxon>
        <taxon>Eurotiales</taxon>
        <taxon>Aspergillaceae</taxon>
        <taxon>Aspergillus</taxon>
        <taxon>Aspergillus subgen. Circumdati</taxon>
    </lineage>
</organism>
<sequence>MGFLRALLPSIGSFFAFVLGMLCIFAGNQRQVLPQADLVTLYTHGAGGDGAPDFFSVYTMSYCTGFQNTSDSKNTTTTEDRLVDCSNWGVQFVFNPAKAILKAVGDPSGTLSPDTWPSCITDDFEALQLTNSTMVVLLMLGTAAAAVAIGIRIWSIAFARALGRRGSPTYPGHSGAHFEFDNPPTPPEIVAFFVSVLGLGIGSVIASVIATEFVKLINTSGNAHGVSATGGSTFLGLAWTATVLQVLGMTDIMVSAIKSRNEPCWCDLDERASLTESPEQKPLVGSD</sequence>
<keyword evidence="1" id="KW-0472">Membrane</keyword>
<dbReference type="GO" id="GO:0051285">
    <property type="term" value="C:cell cortex of cell tip"/>
    <property type="evidence" value="ECO:0007669"/>
    <property type="project" value="TreeGrafter"/>
</dbReference>
<proteinExistence type="predicted"/>
<dbReference type="PANTHER" id="PTHR28019">
    <property type="entry name" value="CELL MEMBRANE PROTEIN YLR413W-RELATED"/>
    <property type="match status" value="1"/>
</dbReference>
<dbReference type="OrthoDB" id="4159154at2759"/>
<dbReference type="EMBL" id="KZ826021">
    <property type="protein sequence ID" value="PYH89611.1"/>
    <property type="molecule type" value="Genomic_DNA"/>
</dbReference>
<reference evidence="2 3" key="1">
    <citation type="submission" date="2018-02" db="EMBL/GenBank/DDBJ databases">
        <title>The genomes of Aspergillus section Nigri reveals drivers in fungal speciation.</title>
        <authorList>
            <consortium name="DOE Joint Genome Institute"/>
            <person name="Vesth T.C."/>
            <person name="Nybo J."/>
            <person name="Theobald S."/>
            <person name="Brandl J."/>
            <person name="Frisvad J.C."/>
            <person name="Nielsen K.F."/>
            <person name="Lyhne E.K."/>
            <person name="Kogle M.E."/>
            <person name="Kuo A."/>
            <person name="Riley R."/>
            <person name="Clum A."/>
            <person name="Nolan M."/>
            <person name="Lipzen A."/>
            <person name="Salamov A."/>
            <person name="Henrissat B."/>
            <person name="Wiebenga A."/>
            <person name="De vries R.P."/>
            <person name="Grigoriev I.V."/>
            <person name="Mortensen U.H."/>
            <person name="Andersen M.R."/>
            <person name="Baker S.E."/>
        </authorList>
    </citation>
    <scope>NUCLEOTIDE SEQUENCE [LARGE SCALE GENOMIC DNA]</scope>
    <source>
        <strain evidence="2 3">CBS 707.79</strain>
    </source>
</reference>
<feature type="transmembrane region" description="Helical" evidence="1">
    <location>
        <begin position="135"/>
        <end position="157"/>
    </location>
</feature>
<evidence type="ECO:0000313" key="3">
    <source>
        <dbReference type="Proteomes" id="UP000247810"/>
    </source>
</evidence>
<accession>A0A319CYF5</accession>
<dbReference type="GO" id="GO:0005886">
    <property type="term" value="C:plasma membrane"/>
    <property type="evidence" value="ECO:0007669"/>
    <property type="project" value="InterPro"/>
</dbReference>
<dbReference type="VEuPathDB" id="FungiDB:BO71DRAFT_104886"/>
<dbReference type="Pfam" id="PF06687">
    <property type="entry name" value="SUR7"/>
    <property type="match status" value="1"/>
</dbReference>
<dbReference type="InterPro" id="IPR009571">
    <property type="entry name" value="SUR7/Rim9-like_fungi"/>
</dbReference>
<feature type="transmembrane region" description="Helical" evidence="1">
    <location>
        <begin position="189"/>
        <end position="210"/>
    </location>
</feature>
<name>A0A319CYF5_9EURO</name>
<dbReference type="InterPro" id="IPR052413">
    <property type="entry name" value="SUR7_domain"/>
</dbReference>
<keyword evidence="3" id="KW-1185">Reference proteome</keyword>
<dbReference type="Proteomes" id="UP000247810">
    <property type="component" value="Unassembled WGS sequence"/>
</dbReference>
<evidence type="ECO:0000313" key="2">
    <source>
        <dbReference type="EMBL" id="PYH89611.1"/>
    </source>
</evidence>
<dbReference type="GO" id="GO:0031505">
    <property type="term" value="P:fungal-type cell wall organization"/>
    <property type="evidence" value="ECO:0007669"/>
    <property type="project" value="TreeGrafter"/>
</dbReference>
<dbReference type="PANTHER" id="PTHR28019:SF7">
    <property type="entry name" value="SUR7 PROTEIN"/>
    <property type="match status" value="1"/>
</dbReference>
<keyword evidence="1" id="KW-0812">Transmembrane</keyword>
<dbReference type="AlphaFoldDB" id="A0A319CYF5"/>
<keyword evidence="1" id="KW-1133">Transmembrane helix</keyword>
<gene>
    <name evidence="2" type="ORF">BO71DRAFT_104886</name>
</gene>